<dbReference type="Proteomes" id="UP000245639">
    <property type="component" value="Unassembled WGS sequence"/>
</dbReference>
<accession>A0A2U1F3U4</accession>
<comment type="caution">
    <text evidence="7">The sequence shown here is derived from an EMBL/GenBank/DDBJ whole genome shotgun (WGS) entry which is preliminary data.</text>
</comment>
<protein>
    <submittedName>
        <fullName evidence="7">Cytochrome c oxidase subunit 1</fullName>
    </submittedName>
</protein>
<name>A0A2U1F3U4_9PSEU</name>
<feature type="compositionally biased region" description="Basic and acidic residues" evidence="4">
    <location>
        <begin position="11"/>
        <end position="20"/>
    </location>
</feature>
<keyword evidence="2" id="KW-0249">Electron transport</keyword>
<evidence type="ECO:0000256" key="5">
    <source>
        <dbReference type="SAM" id="Phobius"/>
    </source>
</evidence>
<keyword evidence="1" id="KW-0813">Transport</keyword>
<feature type="region of interest" description="Disordered" evidence="4">
    <location>
        <begin position="1"/>
        <end position="25"/>
    </location>
</feature>
<dbReference type="OrthoDB" id="3926074at2"/>
<dbReference type="GO" id="GO:0009060">
    <property type="term" value="P:aerobic respiration"/>
    <property type="evidence" value="ECO:0007669"/>
    <property type="project" value="InterPro"/>
</dbReference>
<keyword evidence="5" id="KW-0812">Transmembrane</keyword>
<dbReference type="EMBL" id="QEKW01000012">
    <property type="protein sequence ID" value="PVZ06855.1"/>
    <property type="molecule type" value="Genomic_DNA"/>
</dbReference>
<dbReference type="Pfam" id="PF00115">
    <property type="entry name" value="COX1"/>
    <property type="match status" value="1"/>
</dbReference>
<dbReference type="PRINTS" id="PR01165">
    <property type="entry name" value="CYCOXIDASEI"/>
</dbReference>
<feature type="transmembrane region" description="Helical" evidence="5">
    <location>
        <begin position="322"/>
        <end position="345"/>
    </location>
</feature>
<evidence type="ECO:0000256" key="3">
    <source>
        <dbReference type="ARBA" id="ARBA00025218"/>
    </source>
</evidence>
<feature type="domain" description="Cytochrome oxidase subunit I profile" evidence="6">
    <location>
        <begin position="24"/>
        <end position="536"/>
    </location>
</feature>
<dbReference type="PANTHER" id="PTHR10422">
    <property type="entry name" value="CYTOCHROME C OXIDASE SUBUNIT 1"/>
    <property type="match status" value="1"/>
</dbReference>
<evidence type="ECO:0000256" key="2">
    <source>
        <dbReference type="ARBA" id="ARBA00022982"/>
    </source>
</evidence>
<dbReference type="GO" id="GO:0022904">
    <property type="term" value="P:respiratory electron transport chain"/>
    <property type="evidence" value="ECO:0007669"/>
    <property type="project" value="TreeGrafter"/>
</dbReference>
<keyword evidence="5" id="KW-0472">Membrane</keyword>
<dbReference type="AlphaFoldDB" id="A0A2U1F3U4"/>
<dbReference type="GO" id="GO:0004129">
    <property type="term" value="F:cytochrome-c oxidase activity"/>
    <property type="evidence" value="ECO:0007669"/>
    <property type="project" value="InterPro"/>
</dbReference>
<feature type="transmembrane region" description="Helical" evidence="5">
    <location>
        <begin position="357"/>
        <end position="377"/>
    </location>
</feature>
<feature type="transmembrane region" description="Helical" evidence="5">
    <location>
        <begin position="39"/>
        <end position="61"/>
    </location>
</feature>
<feature type="transmembrane region" description="Helical" evidence="5">
    <location>
        <begin position="471"/>
        <end position="493"/>
    </location>
</feature>
<keyword evidence="5" id="KW-1133">Transmembrane helix</keyword>
<dbReference type="GO" id="GO:0015990">
    <property type="term" value="P:electron transport coupled proton transport"/>
    <property type="evidence" value="ECO:0007669"/>
    <property type="project" value="TreeGrafter"/>
</dbReference>
<dbReference type="SUPFAM" id="SSF81442">
    <property type="entry name" value="Cytochrome c oxidase subunit I-like"/>
    <property type="match status" value="1"/>
</dbReference>
<feature type="transmembrane region" description="Helical" evidence="5">
    <location>
        <begin position="432"/>
        <end position="451"/>
    </location>
</feature>
<reference evidence="7 8" key="1">
    <citation type="submission" date="2018-04" db="EMBL/GenBank/DDBJ databases">
        <title>Genomic Encyclopedia of Type Strains, Phase IV (KMG-IV): sequencing the most valuable type-strain genomes for metagenomic binning, comparative biology and taxonomic classification.</title>
        <authorList>
            <person name="Goeker M."/>
        </authorList>
    </citation>
    <scope>NUCLEOTIDE SEQUENCE [LARGE SCALE GENOMIC DNA]</scope>
    <source>
        <strain evidence="7 8">DSM 45771</strain>
    </source>
</reference>
<feature type="compositionally biased region" description="Polar residues" evidence="4">
    <location>
        <begin position="1"/>
        <end position="10"/>
    </location>
</feature>
<evidence type="ECO:0000313" key="7">
    <source>
        <dbReference type="EMBL" id="PVZ06855.1"/>
    </source>
</evidence>
<evidence type="ECO:0000313" key="8">
    <source>
        <dbReference type="Proteomes" id="UP000245639"/>
    </source>
</evidence>
<evidence type="ECO:0000256" key="4">
    <source>
        <dbReference type="SAM" id="MobiDB-lite"/>
    </source>
</evidence>
<keyword evidence="1" id="KW-0679">Respiratory chain</keyword>
<feature type="transmembrane region" description="Helical" evidence="5">
    <location>
        <begin position="389"/>
        <end position="411"/>
    </location>
</feature>
<dbReference type="PROSITE" id="PS50855">
    <property type="entry name" value="COX1"/>
    <property type="match status" value="1"/>
</dbReference>
<dbReference type="InterPro" id="IPR036927">
    <property type="entry name" value="Cyt_c_oxase-like_su1_sf"/>
</dbReference>
<dbReference type="Gene3D" id="1.20.210.10">
    <property type="entry name" value="Cytochrome c oxidase-like, subunit I domain"/>
    <property type="match status" value="1"/>
</dbReference>
<keyword evidence="8" id="KW-1185">Reference proteome</keyword>
<dbReference type="PANTHER" id="PTHR10422:SF18">
    <property type="entry name" value="CYTOCHROME C OXIDASE SUBUNIT 1"/>
    <property type="match status" value="1"/>
</dbReference>
<feature type="compositionally biased region" description="Basic and acidic residues" evidence="4">
    <location>
        <begin position="542"/>
        <end position="563"/>
    </location>
</feature>
<sequence>MTAETESAQQPEHRQEDVPPRSRRGTAAAWLTTTDHKRIALLTLGTALVLFIVVGVLALVVRAQLTLPDQHLVSNDFYNGLFTIHGSGMIYLVVTPVAIALGLYLVPLQVGAPAVAAPRLAMTGFWLYLAGTVLIFAGFATALGPAAGGWYAYPPLNSSRYLPGTGQSLWIAGVFIAVLGMIFQAGTVLWTALLKRAKPVTLMRMPVFTWSSIATNLMVIGAFPSLLAAMGLLAWGRVFPNIFTENLWNIAYQHLFWFFAHPVVYVMFFPFVGVVAEVLSTFSGRRFFGYRATVVSLLTFAAFSMSVWGHHMFSTGQASNDYYSLTSILLLVPAGVEYFGFLATVIGGQLRFTVPMLFAIAFVPQFLIGGLTGIMVATPVIDYQVTDSYFIVAHWHYTLAAGSLFGMFAAFHFWFPKATGLLLDERLGRWQFWLLTIGTNVTFLPMFWLGLEGMPRRIATYLPQDGFTTANVIASAGAVLIALSVIVTIANVVTSVRDRRRPAGDDPWQGFTLEWATSSPPPPTNFDREHPLPRVPSFAPLLDERAREEGEERTGDDPTEHGGLRSGGGR</sequence>
<organism evidence="7 8">
    <name type="scientific">Actinomycetospora cinnamomea</name>
    <dbReference type="NCBI Taxonomy" id="663609"/>
    <lineage>
        <taxon>Bacteria</taxon>
        <taxon>Bacillati</taxon>
        <taxon>Actinomycetota</taxon>
        <taxon>Actinomycetes</taxon>
        <taxon>Pseudonocardiales</taxon>
        <taxon>Pseudonocardiaceae</taxon>
        <taxon>Actinomycetospora</taxon>
    </lineage>
</organism>
<dbReference type="InterPro" id="IPR023616">
    <property type="entry name" value="Cyt_c_oxase-like_su1_dom"/>
</dbReference>
<proteinExistence type="predicted"/>
<feature type="transmembrane region" description="Helical" evidence="5">
    <location>
        <begin position="168"/>
        <end position="193"/>
    </location>
</feature>
<evidence type="ECO:0000256" key="1">
    <source>
        <dbReference type="ARBA" id="ARBA00022660"/>
    </source>
</evidence>
<dbReference type="GO" id="GO:0016020">
    <property type="term" value="C:membrane"/>
    <property type="evidence" value="ECO:0007669"/>
    <property type="project" value="InterPro"/>
</dbReference>
<feature type="transmembrane region" description="Helical" evidence="5">
    <location>
        <begin position="81"/>
        <end position="106"/>
    </location>
</feature>
<evidence type="ECO:0000259" key="6">
    <source>
        <dbReference type="PROSITE" id="PS50855"/>
    </source>
</evidence>
<feature type="transmembrane region" description="Helical" evidence="5">
    <location>
        <begin position="288"/>
        <end position="310"/>
    </location>
</feature>
<dbReference type="RefSeq" id="WP_116709893.1">
    <property type="nucleotide sequence ID" value="NZ_QEKW01000012.1"/>
</dbReference>
<feature type="transmembrane region" description="Helical" evidence="5">
    <location>
        <begin position="255"/>
        <end position="276"/>
    </location>
</feature>
<gene>
    <name evidence="7" type="ORF">C8D89_11248</name>
</gene>
<feature type="transmembrane region" description="Helical" evidence="5">
    <location>
        <begin position="126"/>
        <end position="148"/>
    </location>
</feature>
<feature type="region of interest" description="Disordered" evidence="4">
    <location>
        <begin position="500"/>
        <end position="570"/>
    </location>
</feature>
<feature type="transmembrane region" description="Helical" evidence="5">
    <location>
        <begin position="213"/>
        <end position="235"/>
    </location>
</feature>
<dbReference type="InterPro" id="IPR000883">
    <property type="entry name" value="Cyt_C_Oxase_1"/>
</dbReference>
<comment type="function">
    <text evidence="3">Cytochrome c oxidase is the component of the respiratory chain that catalyzes the reduction of oxygen to water. Subunits 1-3 form the functional core of the enzyme complex. CO I is the catalytic subunit of the enzyme. Electrons originating in cytochrome c are transferred via the copper A center of subunit 2 and heme A of subunit 1 to the bimetallic center formed by heme A3 and copper B.</text>
</comment>
<dbReference type="GO" id="GO:0020037">
    <property type="term" value="F:heme binding"/>
    <property type="evidence" value="ECO:0007669"/>
    <property type="project" value="InterPro"/>
</dbReference>